<feature type="transmembrane region" description="Helical" evidence="9">
    <location>
        <begin position="78"/>
        <end position="98"/>
    </location>
</feature>
<feature type="transmembrane region" description="Helical" evidence="9">
    <location>
        <begin position="215"/>
        <end position="235"/>
    </location>
</feature>
<evidence type="ECO:0000256" key="7">
    <source>
        <dbReference type="ARBA" id="ARBA00022989"/>
    </source>
</evidence>
<evidence type="ECO:0000256" key="3">
    <source>
        <dbReference type="ARBA" id="ARBA00005840"/>
    </source>
</evidence>
<feature type="domain" description="Cytochrome c assembly protein" evidence="10">
    <location>
        <begin position="23"/>
        <end position="198"/>
    </location>
</feature>
<dbReference type="Pfam" id="PF01578">
    <property type="entry name" value="Cytochrom_C_asm"/>
    <property type="match status" value="1"/>
</dbReference>
<dbReference type="Proteomes" id="UP000054761">
    <property type="component" value="Unassembled WGS sequence"/>
</dbReference>
<evidence type="ECO:0000256" key="4">
    <source>
        <dbReference type="ARBA" id="ARBA00016463"/>
    </source>
</evidence>
<evidence type="ECO:0000313" key="12">
    <source>
        <dbReference type="Proteomes" id="UP000054761"/>
    </source>
</evidence>
<keyword evidence="9" id="KW-1003">Cell membrane</keyword>
<dbReference type="GO" id="GO:0020037">
    <property type="term" value="F:heme binding"/>
    <property type="evidence" value="ECO:0007669"/>
    <property type="project" value="InterPro"/>
</dbReference>
<keyword evidence="8 9" id="KW-0472">Membrane</keyword>
<keyword evidence="9" id="KW-0813">Transport</keyword>
<evidence type="ECO:0000259" key="10">
    <source>
        <dbReference type="Pfam" id="PF01578"/>
    </source>
</evidence>
<evidence type="ECO:0000256" key="9">
    <source>
        <dbReference type="RuleBase" id="RU364092"/>
    </source>
</evidence>
<evidence type="ECO:0000313" key="11">
    <source>
        <dbReference type="EMBL" id="KTD31927.1"/>
    </source>
</evidence>
<dbReference type="GO" id="GO:0017004">
    <property type="term" value="P:cytochrome complex assembly"/>
    <property type="evidence" value="ECO:0007669"/>
    <property type="project" value="UniProtKB-KW"/>
</dbReference>
<dbReference type="PANTHER" id="PTHR30071:SF1">
    <property type="entry name" value="CYTOCHROME B_B6 PROTEIN-RELATED"/>
    <property type="match status" value="1"/>
</dbReference>
<proteinExistence type="inferred from homology"/>
<comment type="function">
    <text evidence="1 9">Required for the export of heme to the periplasm for the biogenesis of c-type cytochromes.</text>
</comment>
<feature type="transmembrane region" description="Helical" evidence="9">
    <location>
        <begin position="38"/>
        <end position="58"/>
    </location>
</feature>
<dbReference type="AlphaFoldDB" id="A0A0W0WHW8"/>
<dbReference type="PATRIC" id="fig|454.4.peg.575"/>
<dbReference type="PANTHER" id="PTHR30071">
    <property type="entry name" value="HEME EXPORTER PROTEIN C"/>
    <property type="match status" value="1"/>
</dbReference>
<feature type="transmembrane region" description="Helical" evidence="9">
    <location>
        <begin position="141"/>
        <end position="160"/>
    </location>
</feature>
<feature type="transmembrane region" description="Helical" evidence="9">
    <location>
        <begin position="110"/>
        <end position="129"/>
    </location>
</feature>
<dbReference type="InterPro" id="IPR003557">
    <property type="entry name" value="Cyt_c_biogenesis_CcmC"/>
</dbReference>
<reference evidence="11 12" key="1">
    <citation type="submission" date="2015-11" db="EMBL/GenBank/DDBJ databases">
        <title>Genomic analysis of 38 Legionella species identifies large and diverse effector repertoires.</title>
        <authorList>
            <person name="Burstein D."/>
            <person name="Amaro F."/>
            <person name="Zusman T."/>
            <person name="Lifshitz Z."/>
            <person name="Cohen O."/>
            <person name="Gilbert J.A."/>
            <person name="Pupko T."/>
            <person name="Shuman H.A."/>
            <person name="Segal G."/>
        </authorList>
    </citation>
    <scope>NUCLEOTIDE SEQUENCE [LARGE SCALE GENOMIC DNA]</scope>
    <source>
        <strain evidence="11 12">Bercovier 4</strain>
    </source>
</reference>
<dbReference type="InterPro" id="IPR045062">
    <property type="entry name" value="Cyt_c_biogenesis_CcsA/CcmC"/>
</dbReference>
<dbReference type="InterPro" id="IPR002541">
    <property type="entry name" value="Cyt_c_assembly"/>
</dbReference>
<evidence type="ECO:0000256" key="5">
    <source>
        <dbReference type="ARBA" id="ARBA00022692"/>
    </source>
</evidence>
<keyword evidence="9" id="KW-0997">Cell inner membrane</keyword>
<sequence>MHVKISFFYRALFPMWKILYQLASPKSFYSISGRASPWLAFGALVTLISGMLWGLFFAPPDYQQGDAYRIIYIHVPSAFLSVALYAWMGFLAVLLLVWRIKIAGLLLIQMAKVGLCMAFLALVTGSIWGKPMWGSWWVWDARLTSELVLFFLYAAILAAYQTIKNKEAAEKMVAILALVGLIDLPIIHYSVYWWNTLHQGATLSIFAKPKIAASMLYPLLLNLTGFILYCMWIILQKARCELLFRERRQSWVKITYEGGLK</sequence>
<comment type="similarity">
    <text evidence="3 9">Belongs to the CcmC/CycZ/HelC family.</text>
</comment>
<dbReference type="GO" id="GO:0015232">
    <property type="term" value="F:heme transmembrane transporter activity"/>
    <property type="evidence" value="ECO:0007669"/>
    <property type="project" value="InterPro"/>
</dbReference>
<comment type="caution">
    <text evidence="11">The sequence shown here is derived from an EMBL/GenBank/DDBJ whole genome shotgun (WGS) entry which is preliminary data.</text>
</comment>
<name>A0A0W0WHW8_9GAMM</name>
<keyword evidence="6 9" id="KW-0201">Cytochrome c-type biogenesis</keyword>
<organism evidence="11 12">
    <name type="scientific">Legionella israelensis</name>
    <dbReference type="NCBI Taxonomy" id="454"/>
    <lineage>
        <taxon>Bacteria</taxon>
        <taxon>Pseudomonadati</taxon>
        <taxon>Pseudomonadota</taxon>
        <taxon>Gammaproteobacteria</taxon>
        <taxon>Legionellales</taxon>
        <taxon>Legionellaceae</taxon>
        <taxon>Legionella</taxon>
    </lineage>
</organism>
<keyword evidence="12" id="KW-1185">Reference proteome</keyword>
<dbReference type="PRINTS" id="PR01386">
    <property type="entry name" value="CCMCBIOGNSIS"/>
</dbReference>
<evidence type="ECO:0000256" key="8">
    <source>
        <dbReference type="ARBA" id="ARBA00023136"/>
    </source>
</evidence>
<dbReference type="STRING" id="454.Lisr_0546"/>
<feature type="transmembrane region" description="Helical" evidence="9">
    <location>
        <begin position="172"/>
        <end position="195"/>
    </location>
</feature>
<gene>
    <name evidence="9 11" type="primary">ccmC</name>
    <name evidence="11" type="ORF">Lisr_0546</name>
</gene>
<dbReference type="NCBIfam" id="TIGR01191">
    <property type="entry name" value="ccmC"/>
    <property type="match status" value="1"/>
</dbReference>
<evidence type="ECO:0000256" key="6">
    <source>
        <dbReference type="ARBA" id="ARBA00022748"/>
    </source>
</evidence>
<evidence type="ECO:0000256" key="2">
    <source>
        <dbReference type="ARBA" id="ARBA00004141"/>
    </source>
</evidence>
<accession>A0A0W0WHW8</accession>
<dbReference type="EMBL" id="LNYH01000018">
    <property type="protein sequence ID" value="KTD31927.1"/>
    <property type="molecule type" value="Genomic_DNA"/>
</dbReference>
<comment type="subcellular location">
    <subcellularLocation>
        <location evidence="9">Cell inner membrane</location>
    </subcellularLocation>
    <subcellularLocation>
        <location evidence="2">Membrane</location>
        <topology evidence="2">Multi-pass membrane protein</topology>
    </subcellularLocation>
</comment>
<protein>
    <recommendedName>
        <fullName evidence="4 9">Heme exporter protein C</fullName>
    </recommendedName>
    <alternativeName>
        <fullName evidence="9">Cytochrome c-type biogenesis protein</fullName>
    </alternativeName>
</protein>
<dbReference type="GO" id="GO:0005886">
    <property type="term" value="C:plasma membrane"/>
    <property type="evidence" value="ECO:0007669"/>
    <property type="project" value="UniProtKB-SubCell"/>
</dbReference>
<evidence type="ECO:0000256" key="1">
    <source>
        <dbReference type="ARBA" id="ARBA00002442"/>
    </source>
</evidence>
<keyword evidence="7 9" id="KW-1133">Transmembrane helix</keyword>
<keyword evidence="5 9" id="KW-0812">Transmembrane</keyword>